<dbReference type="GO" id="GO:0003712">
    <property type="term" value="F:transcription coregulator activity"/>
    <property type="evidence" value="ECO:0007669"/>
    <property type="project" value="InterPro"/>
</dbReference>
<comment type="caution">
    <text evidence="8">The sequence shown here is derived from an EMBL/GenBank/DDBJ whole genome shotgun (WGS) entry which is preliminary data.</text>
</comment>
<dbReference type="InterPro" id="IPR009332">
    <property type="entry name" value="Med22"/>
</dbReference>
<gene>
    <name evidence="8" type="ORF">GSLYS_00007540001</name>
</gene>
<accession>A0AAV2HHS7</accession>
<dbReference type="EMBL" id="CAXITT010000146">
    <property type="protein sequence ID" value="CAL1533580.1"/>
    <property type="molecule type" value="Genomic_DNA"/>
</dbReference>
<reference evidence="8 9" key="1">
    <citation type="submission" date="2024-04" db="EMBL/GenBank/DDBJ databases">
        <authorList>
            <consortium name="Genoscope - CEA"/>
            <person name="William W."/>
        </authorList>
    </citation>
    <scope>NUCLEOTIDE SEQUENCE [LARGE SCALE GENOMIC DNA]</scope>
</reference>
<evidence type="ECO:0000313" key="9">
    <source>
        <dbReference type="Proteomes" id="UP001497497"/>
    </source>
</evidence>
<evidence type="ECO:0000256" key="5">
    <source>
        <dbReference type="ARBA" id="ARBA00023242"/>
    </source>
</evidence>
<comment type="subcellular location">
    <subcellularLocation>
        <location evidence="1">Nucleus</location>
    </subcellularLocation>
</comment>
<evidence type="ECO:0000256" key="3">
    <source>
        <dbReference type="ARBA" id="ARBA00023015"/>
    </source>
</evidence>
<comment type="function">
    <text evidence="6">Component of the Mediator complex, a coactivator involved in the regulated transcription of nearly all RNA polymerase II-dependent genes. Mediator functions as a bridge to convey information from gene-specific regulatory proteins to the basal RNA polymerase II transcription machinery. Mediator is recruited to promoters by direct interactions with regulatory proteins and serves as a scaffold for the assembly of a functional preinitiation complex with RNA polymerase II and the general transcription factors.</text>
</comment>
<dbReference type="PANTHER" id="PTHR12434:SF6">
    <property type="entry name" value="MEDIATOR OF RNA POLYMERASE II TRANSCRIPTION SUBUNIT 22"/>
    <property type="match status" value="1"/>
</dbReference>
<dbReference type="PANTHER" id="PTHR12434">
    <property type="entry name" value="MEDIATOR OF RNA POLYMERASE II TRANSCRIPTION SUBUNIT 22"/>
    <property type="match status" value="1"/>
</dbReference>
<organism evidence="8 9">
    <name type="scientific">Lymnaea stagnalis</name>
    <name type="common">Great pond snail</name>
    <name type="synonym">Helix stagnalis</name>
    <dbReference type="NCBI Taxonomy" id="6523"/>
    <lineage>
        <taxon>Eukaryota</taxon>
        <taxon>Metazoa</taxon>
        <taxon>Spiralia</taxon>
        <taxon>Lophotrochozoa</taxon>
        <taxon>Mollusca</taxon>
        <taxon>Gastropoda</taxon>
        <taxon>Heterobranchia</taxon>
        <taxon>Euthyneura</taxon>
        <taxon>Panpulmonata</taxon>
        <taxon>Hygrophila</taxon>
        <taxon>Lymnaeoidea</taxon>
        <taxon>Lymnaeidae</taxon>
        <taxon>Lymnaea</taxon>
    </lineage>
</organism>
<proteinExistence type="predicted"/>
<evidence type="ECO:0000256" key="2">
    <source>
        <dbReference type="ARBA" id="ARBA00019695"/>
    </source>
</evidence>
<dbReference type="Proteomes" id="UP001497497">
    <property type="component" value="Unassembled WGS sequence"/>
</dbReference>
<dbReference type="Pfam" id="PF06179">
    <property type="entry name" value="Med22"/>
    <property type="match status" value="1"/>
</dbReference>
<sequence>MSQGQSSLPQNKEAQLRSYQVHLKDNTRSMFDNFTEIIRLARVSDKIEEDGQLLRPTQIDQDNYEMQVRAANIVKAGQSLMKLVSDLKQFLILNDFPSVNEAINHNANLYKEMQGNIDKKLMILRDEMSADLYELEDEYYSSVYK</sequence>
<keyword evidence="3" id="KW-0805">Transcription regulation</keyword>
<evidence type="ECO:0000256" key="6">
    <source>
        <dbReference type="ARBA" id="ARBA00025687"/>
    </source>
</evidence>
<evidence type="ECO:0000256" key="1">
    <source>
        <dbReference type="ARBA" id="ARBA00004123"/>
    </source>
</evidence>
<keyword evidence="4" id="KW-0804">Transcription</keyword>
<keyword evidence="9" id="KW-1185">Reference proteome</keyword>
<protein>
    <recommendedName>
        <fullName evidence="2">Mediator of RNA polymerase II transcription subunit 22</fullName>
    </recommendedName>
    <alternativeName>
        <fullName evidence="7">Mediator complex subunit 22</fullName>
    </alternativeName>
</protein>
<evidence type="ECO:0000256" key="7">
    <source>
        <dbReference type="ARBA" id="ARBA00031962"/>
    </source>
</evidence>
<dbReference type="GO" id="GO:0006357">
    <property type="term" value="P:regulation of transcription by RNA polymerase II"/>
    <property type="evidence" value="ECO:0007669"/>
    <property type="project" value="InterPro"/>
</dbReference>
<dbReference type="AlphaFoldDB" id="A0AAV2HHS7"/>
<evidence type="ECO:0000256" key="4">
    <source>
        <dbReference type="ARBA" id="ARBA00023163"/>
    </source>
</evidence>
<keyword evidence="5" id="KW-0539">Nucleus</keyword>
<name>A0AAV2HHS7_LYMST</name>
<dbReference type="GO" id="GO:0016592">
    <property type="term" value="C:mediator complex"/>
    <property type="evidence" value="ECO:0007669"/>
    <property type="project" value="InterPro"/>
</dbReference>
<evidence type="ECO:0000313" key="8">
    <source>
        <dbReference type="EMBL" id="CAL1533580.1"/>
    </source>
</evidence>